<sequence length="80" mass="9364">MKTSQTNQQTQSKNFICTIIGHRYQETRKVTNHFSEYSCKCCGKQMTEDTRGRLIQLTPELKEINATLSLLFQRRHLVNS</sequence>
<evidence type="ECO:0008006" key="3">
    <source>
        <dbReference type="Google" id="ProtNLM"/>
    </source>
</evidence>
<evidence type="ECO:0000313" key="2">
    <source>
        <dbReference type="Proteomes" id="UP000625735"/>
    </source>
</evidence>
<keyword evidence="2" id="KW-1185">Reference proteome</keyword>
<dbReference type="EMBL" id="BMFG01000008">
    <property type="protein sequence ID" value="GGD31388.1"/>
    <property type="molecule type" value="Genomic_DNA"/>
</dbReference>
<accession>A0A917DEX9</accession>
<comment type="caution">
    <text evidence="1">The sequence shown here is derived from an EMBL/GenBank/DDBJ whole genome shotgun (WGS) entry which is preliminary data.</text>
</comment>
<name>A0A917DEX9_9FLAO</name>
<protein>
    <recommendedName>
        <fullName evidence="3">Prophage protein</fullName>
    </recommendedName>
</protein>
<gene>
    <name evidence="1" type="ORF">GCM10011343_21950</name>
</gene>
<reference evidence="1" key="2">
    <citation type="submission" date="2020-09" db="EMBL/GenBank/DDBJ databases">
        <authorList>
            <person name="Sun Q."/>
            <person name="Zhou Y."/>
        </authorList>
    </citation>
    <scope>NUCLEOTIDE SEQUENCE</scope>
    <source>
        <strain evidence="1">CGMCC 1.12506</strain>
    </source>
</reference>
<proteinExistence type="predicted"/>
<organism evidence="1 2">
    <name type="scientific">Flavobacterium orientale</name>
    <dbReference type="NCBI Taxonomy" id="1756020"/>
    <lineage>
        <taxon>Bacteria</taxon>
        <taxon>Pseudomonadati</taxon>
        <taxon>Bacteroidota</taxon>
        <taxon>Flavobacteriia</taxon>
        <taxon>Flavobacteriales</taxon>
        <taxon>Flavobacteriaceae</taxon>
        <taxon>Flavobacterium</taxon>
    </lineage>
</organism>
<dbReference type="RefSeq" id="WP_188362619.1">
    <property type="nucleotide sequence ID" value="NZ_BMFG01000008.1"/>
</dbReference>
<reference evidence="1" key="1">
    <citation type="journal article" date="2014" name="Int. J. Syst. Evol. Microbiol.">
        <title>Complete genome sequence of Corynebacterium casei LMG S-19264T (=DSM 44701T), isolated from a smear-ripened cheese.</title>
        <authorList>
            <consortium name="US DOE Joint Genome Institute (JGI-PGF)"/>
            <person name="Walter F."/>
            <person name="Albersmeier A."/>
            <person name="Kalinowski J."/>
            <person name="Ruckert C."/>
        </authorList>
    </citation>
    <scope>NUCLEOTIDE SEQUENCE</scope>
    <source>
        <strain evidence="1">CGMCC 1.12506</strain>
    </source>
</reference>
<dbReference type="Proteomes" id="UP000625735">
    <property type="component" value="Unassembled WGS sequence"/>
</dbReference>
<evidence type="ECO:0000313" key="1">
    <source>
        <dbReference type="EMBL" id="GGD31388.1"/>
    </source>
</evidence>
<dbReference type="AlphaFoldDB" id="A0A917DEX9"/>